<dbReference type="InterPro" id="IPR012873">
    <property type="entry name" value="DUF1672"/>
</dbReference>
<evidence type="ECO:0000313" key="2">
    <source>
        <dbReference type="Proteomes" id="UP000435187"/>
    </source>
</evidence>
<comment type="caution">
    <text evidence="1">The sequence shown here is derived from an EMBL/GenBank/DDBJ whole genome shotgun (WGS) entry which is preliminary data.</text>
</comment>
<reference evidence="1 2" key="1">
    <citation type="submission" date="2019-10" db="EMBL/GenBank/DDBJ databases">
        <title>Gracilibacillus salitolerans sp. nov., a moderate halophile isolated from a saline soil in northwest China.</title>
        <authorList>
            <person name="Gan L."/>
        </authorList>
    </citation>
    <scope>NUCLEOTIDE SEQUENCE [LARGE SCALE GENOMIC DNA]</scope>
    <source>
        <strain evidence="1 2">TP2-8</strain>
    </source>
</reference>
<accession>A0A6N7R1B2</accession>
<name>A0A6N7R1B2_9BACI</name>
<proteinExistence type="predicted"/>
<dbReference type="PROSITE" id="PS51257">
    <property type="entry name" value="PROKAR_LIPOPROTEIN"/>
    <property type="match status" value="1"/>
</dbReference>
<dbReference type="Pfam" id="PF07901">
    <property type="entry name" value="DUF1672"/>
    <property type="match status" value="1"/>
</dbReference>
<keyword evidence="2" id="KW-1185">Reference proteome</keyword>
<dbReference type="AlphaFoldDB" id="A0A6N7R1B2"/>
<organism evidence="1 2">
    <name type="scientific">Gracilibacillus thailandensis</name>
    <dbReference type="NCBI Taxonomy" id="563735"/>
    <lineage>
        <taxon>Bacteria</taxon>
        <taxon>Bacillati</taxon>
        <taxon>Bacillota</taxon>
        <taxon>Bacilli</taxon>
        <taxon>Bacillales</taxon>
        <taxon>Bacillaceae</taxon>
        <taxon>Gracilibacillus</taxon>
    </lineage>
</organism>
<evidence type="ECO:0000313" key="1">
    <source>
        <dbReference type="EMBL" id="MRI67704.1"/>
    </source>
</evidence>
<gene>
    <name evidence="1" type="ORF">GH885_15390</name>
</gene>
<dbReference type="EMBL" id="WJEE01000038">
    <property type="protein sequence ID" value="MRI67704.1"/>
    <property type="molecule type" value="Genomic_DNA"/>
</dbReference>
<protein>
    <submittedName>
        <fullName evidence="1">DUF1672 family protein</fullName>
    </submittedName>
</protein>
<sequence>MKMIKKIILVTSILFVFILGGCSRDMDDDSKEITGQPEENNVEDIYVPVQEYTGEGYKLDNGEETGRIANENRAVVEKAVKRFFKEEYKTEITVHNIVGNVDGATVFVESVGEPHFYTYAIIPIDVENEEILEDNVWSQEWQIEDAIIAGIYGLILEEEFNNLTNLISEITEKHNLVGINSEAIPIGANRFSNEFYFVSIRDESPFIPIIESYLEDPNRSEEEWSEMININDVNPESIRISVNLYMEDANAKPNEKTIEMLKTSIEETDNLPKGMYGLSIHDNNINKRKAVGSNKNSIRIDNLIKN</sequence>
<dbReference type="Proteomes" id="UP000435187">
    <property type="component" value="Unassembled WGS sequence"/>
</dbReference>